<dbReference type="NCBIfam" id="TIGR02453">
    <property type="entry name" value="TIGR02453 family protein"/>
    <property type="match status" value="1"/>
</dbReference>
<sequence>MFTGIPIEALDFYEDLAADNSKTFWTAHKEIYDTAVRAPITALVTELEAEFGTAKIFRPHRDVRFAKDKSPYKTAQGAVVHVNAGSGYYVQIDAAGLYVGGGFYSGETAQIARFRAAVDDSSRGAELVEILAALEAKKFRIGGDKLKTAPRGFAAEHPRIDILRHKSLTAGREFGAPAWLSTPRTVKEVRASWNAIRPLVDWLGDIFA</sequence>
<evidence type="ECO:0000313" key="1">
    <source>
        <dbReference type="EMBL" id="MFH5206883.1"/>
    </source>
</evidence>
<dbReference type="Proteomes" id="UP001609175">
    <property type="component" value="Unassembled WGS sequence"/>
</dbReference>
<dbReference type="PANTHER" id="PTHR36452">
    <property type="entry name" value="CHROMOSOME 12, WHOLE GENOME SHOTGUN SEQUENCE"/>
    <property type="match status" value="1"/>
</dbReference>
<comment type="caution">
    <text evidence="1">The sequence shown here is derived from an EMBL/GenBank/DDBJ whole genome shotgun (WGS) entry which is preliminary data.</text>
</comment>
<proteinExistence type="predicted"/>
<organism evidence="1 2">
    <name type="scientific">Antrihabitans spumae</name>
    <dbReference type="NCBI Taxonomy" id="3373370"/>
    <lineage>
        <taxon>Bacteria</taxon>
        <taxon>Bacillati</taxon>
        <taxon>Actinomycetota</taxon>
        <taxon>Actinomycetes</taxon>
        <taxon>Mycobacteriales</taxon>
        <taxon>Nocardiaceae</taxon>
        <taxon>Antrihabitans</taxon>
    </lineage>
</organism>
<reference evidence="1 2" key="1">
    <citation type="submission" date="2024-10" db="EMBL/GenBank/DDBJ databases">
        <authorList>
            <person name="Riesco R."/>
        </authorList>
    </citation>
    <scope>NUCLEOTIDE SEQUENCE [LARGE SCALE GENOMIC DNA]</scope>
    <source>
        <strain evidence="1 2">NCIMB 15449</strain>
    </source>
</reference>
<dbReference type="EMBL" id="JBIMSO010000004">
    <property type="protein sequence ID" value="MFH5206883.1"/>
    <property type="molecule type" value="Genomic_DNA"/>
</dbReference>
<dbReference type="InterPro" id="IPR015996">
    <property type="entry name" value="UCP028451"/>
</dbReference>
<dbReference type="PANTHER" id="PTHR36452:SF1">
    <property type="entry name" value="DUF2461 DOMAIN-CONTAINING PROTEIN"/>
    <property type="match status" value="1"/>
</dbReference>
<gene>
    <name evidence="1" type="ORF">ACHIPZ_01365</name>
</gene>
<protein>
    <submittedName>
        <fullName evidence="1">DUF2461 domain-containing protein</fullName>
    </submittedName>
</protein>
<dbReference type="InterPro" id="IPR012808">
    <property type="entry name" value="CHP02453"/>
</dbReference>
<dbReference type="RefSeq" id="WP_395112276.1">
    <property type="nucleotide sequence ID" value="NZ_JBIMSO010000004.1"/>
</dbReference>
<evidence type="ECO:0000313" key="2">
    <source>
        <dbReference type="Proteomes" id="UP001609175"/>
    </source>
</evidence>
<dbReference type="PIRSF" id="PIRSF028451">
    <property type="entry name" value="UCP028451"/>
    <property type="match status" value="1"/>
</dbReference>
<name>A0ABW7JG85_9NOCA</name>
<accession>A0ABW7JG85</accession>
<dbReference type="Pfam" id="PF09365">
    <property type="entry name" value="DUF2461"/>
    <property type="match status" value="1"/>
</dbReference>